<evidence type="ECO:0000313" key="1">
    <source>
        <dbReference type="EMBL" id="GAA1264571.1"/>
    </source>
</evidence>
<reference evidence="1 2" key="1">
    <citation type="journal article" date="2019" name="Int. J. Syst. Evol. Microbiol.">
        <title>The Global Catalogue of Microorganisms (GCM) 10K type strain sequencing project: providing services to taxonomists for standard genome sequencing and annotation.</title>
        <authorList>
            <consortium name="The Broad Institute Genomics Platform"/>
            <consortium name="The Broad Institute Genome Sequencing Center for Infectious Disease"/>
            <person name="Wu L."/>
            <person name="Ma J."/>
        </authorList>
    </citation>
    <scope>NUCLEOTIDE SEQUENCE [LARGE SCALE GENOMIC DNA]</scope>
    <source>
        <strain evidence="1 2">JCM 13004</strain>
    </source>
</reference>
<organism evidence="1 2">
    <name type="scientific">Kitasatospora nipponensis</name>
    <dbReference type="NCBI Taxonomy" id="258049"/>
    <lineage>
        <taxon>Bacteria</taxon>
        <taxon>Bacillati</taxon>
        <taxon>Actinomycetota</taxon>
        <taxon>Actinomycetes</taxon>
        <taxon>Kitasatosporales</taxon>
        <taxon>Streptomycetaceae</taxon>
        <taxon>Kitasatospora</taxon>
    </lineage>
</organism>
<comment type="caution">
    <text evidence="1">The sequence shown here is derived from an EMBL/GenBank/DDBJ whole genome shotgun (WGS) entry which is preliminary data.</text>
</comment>
<accession>A0ABN1WTB7</accession>
<sequence>MAAAVAGTFSGVLADWLHGLVPGDADELSRRVWRLLLALHRAEP</sequence>
<evidence type="ECO:0008006" key="3">
    <source>
        <dbReference type="Google" id="ProtNLM"/>
    </source>
</evidence>
<dbReference type="EMBL" id="BAAALF010000165">
    <property type="protein sequence ID" value="GAA1264571.1"/>
    <property type="molecule type" value="Genomic_DNA"/>
</dbReference>
<gene>
    <name evidence="1" type="ORF">GCM10009665_62440</name>
</gene>
<dbReference type="Proteomes" id="UP001500037">
    <property type="component" value="Unassembled WGS sequence"/>
</dbReference>
<proteinExistence type="predicted"/>
<keyword evidence="2" id="KW-1185">Reference proteome</keyword>
<protein>
    <recommendedName>
        <fullName evidence="3">MftR C-terminal domain-containing protein</fullName>
    </recommendedName>
</protein>
<evidence type="ECO:0000313" key="2">
    <source>
        <dbReference type="Proteomes" id="UP001500037"/>
    </source>
</evidence>
<name>A0ABN1WTB7_9ACTN</name>